<evidence type="ECO:0000259" key="10">
    <source>
        <dbReference type="PROSITE" id="PS50089"/>
    </source>
</evidence>
<name>A0A6I9R0K1_ELAGV</name>
<comment type="catalytic activity">
    <reaction evidence="1">
        <text>S-ubiquitinyl-[E2 ubiquitin-conjugating enzyme]-L-cysteine + [acceptor protein]-L-lysine = [E2 ubiquitin-conjugating enzyme]-L-cysteine + N(6)-ubiquitinyl-[acceptor protein]-L-lysine.</text>
        <dbReference type="EC" id="2.3.2.27"/>
    </reaction>
</comment>
<dbReference type="InterPro" id="IPR013083">
    <property type="entry name" value="Znf_RING/FYVE/PHD"/>
</dbReference>
<evidence type="ECO:0000313" key="12">
    <source>
        <dbReference type="RefSeq" id="XP_010916041.1"/>
    </source>
</evidence>
<evidence type="ECO:0000256" key="8">
    <source>
        <dbReference type="PROSITE-ProRule" id="PRU00175"/>
    </source>
</evidence>
<dbReference type="PANTHER" id="PTHR22937">
    <property type="entry name" value="E3 UBIQUITIN-PROTEIN LIGASE RNF165"/>
    <property type="match status" value="1"/>
</dbReference>
<reference evidence="12" key="1">
    <citation type="submission" date="2025-08" db="UniProtKB">
        <authorList>
            <consortium name="RefSeq"/>
        </authorList>
    </citation>
    <scope>IDENTIFICATION</scope>
</reference>
<gene>
    <name evidence="12" type="primary">LOC105040971</name>
</gene>
<proteinExistence type="predicted"/>
<evidence type="ECO:0000256" key="2">
    <source>
        <dbReference type="ARBA" id="ARBA00012483"/>
    </source>
</evidence>
<feature type="compositionally biased region" description="Low complexity" evidence="9">
    <location>
        <begin position="1"/>
        <end position="11"/>
    </location>
</feature>
<dbReference type="InterPro" id="IPR045191">
    <property type="entry name" value="MBR1/2-like"/>
</dbReference>
<evidence type="ECO:0000256" key="9">
    <source>
        <dbReference type="SAM" id="MobiDB-lite"/>
    </source>
</evidence>
<keyword evidence="6" id="KW-0833">Ubl conjugation pathway</keyword>
<evidence type="ECO:0000256" key="7">
    <source>
        <dbReference type="ARBA" id="ARBA00022833"/>
    </source>
</evidence>
<dbReference type="InterPro" id="IPR001841">
    <property type="entry name" value="Znf_RING"/>
</dbReference>
<accession>A0A6I9R0K1</accession>
<evidence type="ECO:0000256" key="3">
    <source>
        <dbReference type="ARBA" id="ARBA00022679"/>
    </source>
</evidence>
<keyword evidence="4" id="KW-0479">Metal-binding</keyword>
<protein>
    <recommendedName>
        <fullName evidence="2">RING-type E3 ubiquitin transferase</fullName>
        <ecNumber evidence="2">2.3.2.27</ecNumber>
    </recommendedName>
</protein>
<dbReference type="SUPFAM" id="SSF57850">
    <property type="entry name" value="RING/U-box"/>
    <property type="match status" value="1"/>
</dbReference>
<evidence type="ECO:0000256" key="6">
    <source>
        <dbReference type="ARBA" id="ARBA00022786"/>
    </source>
</evidence>
<feature type="domain" description="RING-type" evidence="10">
    <location>
        <begin position="99"/>
        <end position="140"/>
    </location>
</feature>
<dbReference type="InParanoid" id="A0A6I9R0K1"/>
<dbReference type="AlphaFoldDB" id="A0A6I9R0K1"/>
<dbReference type="PROSITE" id="PS50089">
    <property type="entry name" value="ZF_RING_2"/>
    <property type="match status" value="1"/>
</dbReference>
<dbReference type="Proteomes" id="UP000504607">
    <property type="component" value="Chromosome 3"/>
</dbReference>
<dbReference type="SMART" id="SM00184">
    <property type="entry name" value="RING"/>
    <property type="match status" value="1"/>
</dbReference>
<evidence type="ECO:0000256" key="5">
    <source>
        <dbReference type="ARBA" id="ARBA00022771"/>
    </source>
</evidence>
<dbReference type="RefSeq" id="XP_010916041.1">
    <property type="nucleotide sequence ID" value="XM_010917739.3"/>
</dbReference>
<sequence length="151" mass="16132">MIETPASSATPLPTPPSPTTPRFPSPRRPASPPLPMAFALSAGLSPSELMDLEDIIGDVKTGLSDEFILKNLRTSMHVQQSTSSSLGSPSQSASGHGTCIVCQIEYEENERIETLDCGHSYHADCIKRWLAVKNICPICKAPALVADKSKG</sequence>
<dbReference type="GO" id="GO:0061630">
    <property type="term" value="F:ubiquitin protein ligase activity"/>
    <property type="evidence" value="ECO:0007669"/>
    <property type="project" value="UniProtKB-EC"/>
</dbReference>
<dbReference type="GO" id="GO:0008270">
    <property type="term" value="F:zinc ion binding"/>
    <property type="evidence" value="ECO:0007669"/>
    <property type="project" value="UniProtKB-KW"/>
</dbReference>
<dbReference type="PANTHER" id="PTHR22937:SF222">
    <property type="entry name" value="RING-TYPE E3 UBIQUITIN TRANSFERASE"/>
    <property type="match status" value="1"/>
</dbReference>
<organism evidence="11 12">
    <name type="scientific">Elaeis guineensis var. tenera</name>
    <name type="common">Oil palm</name>
    <dbReference type="NCBI Taxonomy" id="51953"/>
    <lineage>
        <taxon>Eukaryota</taxon>
        <taxon>Viridiplantae</taxon>
        <taxon>Streptophyta</taxon>
        <taxon>Embryophyta</taxon>
        <taxon>Tracheophyta</taxon>
        <taxon>Spermatophyta</taxon>
        <taxon>Magnoliopsida</taxon>
        <taxon>Liliopsida</taxon>
        <taxon>Arecaceae</taxon>
        <taxon>Arecoideae</taxon>
        <taxon>Cocoseae</taxon>
        <taxon>Elaeidinae</taxon>
        <taxon>Elaeis</taxon>
    </lineage>
</organism>
<evidence type="ECO:0000256" key="4">
    <source>
        <dbReference type="ARBA" id="ARBA00022723"/>
    </source>
</evidence>
<keyword evidence="5 8" id="KW-0863">Zinc-finger</keyword>
<keyword evidence="11" id="KW-1185">Reference proteome</keyword>
<dbReference type="Gene3D" id="3.30.40.10">
    <property type="entry name" value="Zinc/RING finger domain, C3HC4 (zinc finger)"/>
    <property type="match status" value="1"/>
</dbReference>
<feature type="compositionally biased region" description="Pro residues" evidence="9">
    <location>
        <begin position="12"/>
        <end position="35"/>
    </location>
</feature>
<keyword evidence="3" id="KW-0808">Transferase</keyword>
<dbReference type="EC" id="2.3.2.27" evidence="2"/>
<evidence type="ECO:0000256" key="1">
    <source>
        <dbReference type="ARBA" id="ARBA00000900"/>
    </source>
</evidence>
<dbReference type="Pfam" id="PF13639">
    <property type="entry name" value="zf-RING_2"/>
    <property type="match status" value="1"/>
</dbReference>
<feature type="region of interest" description="Disordered" evidence="9">
    <location>
        <begin position="1"/>
        <end position="36"/>
    </location>
</feature>
<keyword evidence="7" id="KW-0862">Zinc</keyword>
<dbReference type="OrthoDB" id="8062037at2759"/>
<evidence type="ECO:0000313" key="11">
    <source>
        <dbReference type="Proteomes" id="UP000504607"/>
    </source>
</evidence>